<gene>
    <name evidence="1" type="ORF">DJ017_12620</name>
</gene>
<organism evidence="1 2">
    <name type="scientific">Phenylobacterium soli</name>
    <dbReference type="NCBI Taxonomy" id="2170551"/>
    <lineage>
        <taxon>Bacteria</taxon>
        <taxon>Pseudomonadati</taxon>
        <taxon>Pseudomonadota</taxon>
        <taxon>Alphaproteobacteria</taxon>
        <taxon>Caulobacterales</taxon>
        <taxon>Caulobacteraceae</taxon>
        <taxon>Phenylobacterium</taxon>
    </lineage>
</organism>
<accession>A0A328ALP9</accession>
<dbReference type="OrthoDB" id="7210903at2"/>
<sequence length="85" mass="9405">MSDYHDLSADERAILRSAMDGPVEDRDPAVLGLCLRLCGRRLLQRAGSAAAANGWRGSPHAFMLTRDGWALVKAQRLYRPLRRAG</sequence>
<name>A0A328ALP9_9CAUL</name>
<dbReference type="Proteomes" id="UP000249254">
    <property type="component" value="Unassembled WGS sequence"/>
</dbReference>
<evidence type="ECO:0000313" key="1">
    <source>
        <dbReference type="EMBL" id="RAK55295.1"/>
    </source>
</evidence>
<keyword evidence="2" id="KW-1185">Reference proteome</keyword>
<protein>
    <submittedName>
        <fullName evidence="1">Uncharacterized protein</fullName>
    </submittedName>
</protein>
<dbReference type="AlphaFoldDB" id="A0A328ALP9"/>
<evidence type="ECO:0000313" key="2">
    <source>
        <dbReference type="Proteomes" id="UP000249254"/>
    </source>
</evidence>
<proteinExistence type="predicted"/>
<reference evidence="2" key="1">
    <citation type="submission" date="2018-05" db="EMBL/GenBank/DDBJ databases">
        <authorList>
            <person name="Li X."/>
        </authorList>
    </citation>
    <scope>NUCLEOTIDE SEQUENCE [LARGE SCALE GENOMIC DNA]</scope>
    <source>
        <strain evidence="2">LX32</strain>
    </source>
</reference>
<comment type="caution">
    <text evidence="1">The sequence shown here is derived from an EMBL/GenBank/DDBJ whole genome shotgun (WGS) entry which is preliminary data.</text>
</comment>
<dbReference type="EMBL" id="QFYQ01000001">
    <property type="protein sequence ID" value="RAK55295.1"/>
    <property type="molecule type" value="Genomic_DNA"/>
</dbReference>
<dbReference type="RefSeq" id="WP_111529043.1">
    <property type="nucleotide sequence ID" value="NZ_JBHRSG010000003.1"/>
</dbReference>